<dbReference type="InterPro" id="IPR036597">
    <property type="entry name" value="Fido-like_dom_sf"/>
</dbReference>
<dbReference type="PANTHER" id="PTHR39426:SF1">
    <property type="entry name" value="HOMOLOGY TO DEATH-ON-CURING PROTEIN OF PHAGE P1"/>
    <property type="match status" value="1"/>
</dbReference>
<reference evidence="2" key="1">
    <citation type="journal article" date="2018" name="Genome Announc.">
        <title>Ignatzschineria cameli sp. nov., isolated from necrotic foot tissue of dromedaries (Camelus dromedarius) and associated maggots (Wohlfahrtia species) in Dubai.</title>
        <authorList>
            <person name="Tsang C.C."/>
            <person name="Tang J.Y."/>
            <person name="Fong J.Y."/>
            <person name="Kinne J."/>
            <person name="Lee H.H."/>
            <person name="Joseph M."/>
            <person name="Jose S."/>
            <person name="Schuster R.K."/>
            <person name="Tang Y."/>
            <person name="Sivakumar S."/>
            <person name="Chen J.H."/>
            <person name="Teng J.L."/>
            <person name="Lau S.K."/>
            <person name="Wernery U."/>
            <person name="Woo P.C."/>
        </authorList>
    </citation>
    <scope>NUCLEOTIDE SEQUENCE</scope>
    <source>
        <strain evidence="2">UAE-HKU57</strain>
        <strain evidence="3">UAE-HKU58</strain>
    </source>
</reference>
<dbReference type="AlphaFoldDB" id="A0A2U2AQR9"/>
<dbReference type="OrthoDB" id="9802752at2"/>
<evidence type="ECO:0000313" key="5">
    <source>
        <dbReference type="Proteomes" id="UP000245217"/>
    </source>
</evidence>
<gene>
    <name evidence="2" type="ORF">DC077_05720</name>
    <name evidence="3" type="ORF">DC078_06205</name>
</gene>
<dbReference type="RefSeq" id="WP_109201714.1">
    <property type="nucleotide sequence ID" value="NZ_QEWS01000004.1"/>
</dbReference>
<evidence type="ECO:0000313" key="4">
    <source>
        <dbReference type="Proteomes" id="UP000245059"/>
    </source>
</evidence>
<evidence type="ECO:0000313" key="2">
    <source>
        <dbReference type="EMBL" id="PWD86238.1"/>
    </source>
</evidence>
<dbReference type="GO" id="GO:0016301">
    <property type="term" value="F:kinase activity"/>
    <property type="evidence" value="ECO:0007669"/>
    <property type="project" value="InterPro"/>
</dbReference>
<dbReference type="InterPro" id="IPR006440">
    <property type="entry name" value="Doc"/>
</dbReference>
<dbReference type="Proteomes" id="UP000245059">
    <property type="component" value="Unassembled WGS sequence"/>
</dbReference>
<comment type="caution">
    <text evidence="2">The sequence shown here is derived from an EMBL/GenBank/DDBJ whole genome shotgun (WGS) entry which is preliminary data.</text>
</comment>
<evidence type="ECO:0000313" key="3">
    <source>
        <dbReference type="EMBL" id="PWD92612.1"/>
    </source>
</evidence>
<dbReference type="InterPro" id="IPR003812">
    <property type="entry name" value="Fido"/>
</dbReference>
<dbReference type="PANTHER" id="PTHR39426">
    <property type="entry name" value="HOMOLOGY TO DEATH-ON-CURING PROTEIN OF PHAGE P1"/>
    <property type="match status" value="1"/>
</dbReference>
<dbReference type="NCBIfam" id="TIGR01550">
    <property type="entry name" value="DOC_P1"/>
    <property type="match status" value="1"/>
</dbReference>
<dbReference type="Proteomes" id="UP000245217">
    <property type="component" value="Unassembled WGS sequence"/>
</dbReference>
<name>A0A2U2AQR9_9GAMM</name>
<dbReference type="Pfam" id="PF02661">
    <property type="entry name" value="Fic"/>
    <property type="match status" value="1"/>
</dbReference>
<reference evidence="4 5" key="2">
    <citation type="submission" date="2018-05" db="EMBL/GenBank/DDBJ databases">
        <title>Ignatzschineria dubaiensis sp. nov., isolated from necrotic foot tissues of dromedaries (Camelus dromedarius) and associated maggots in Dubai, United Arab Emirates.</title>
        <authorList>
            <person name="Tsang C.C."/>
            <person name="Tang J.Y.M."/>
            <person name="Fong J.Y.H."/>
            <person name="Kinne J."/>
            <person name="Lee H.H."/>
            <person name="Joseph M."/>
            <person name="Jose S."/>
            <person name="Schuster R.K."/>
            <person name="Tang Y."/>
            <person name="Sivakumar S."/>
            <person name="Chen J.H.K."/>
            <person name="Teng J.L.L."/>
            <person name="Lau S.K.P."/>
            <person name="Wernery U."/>
            <person name="Woo P.C.Y."/>
        </authorList>
    </citation>
    <scope>NUCLEOTIDE SEQUENCE [LARGE SCALE GENOMIC DNA]</scope>
    <source>
        <strain evidence="4">UAE-HKU57</strain>
        <strain evidence="5">UAE-HKU58</strain>
    </source>
</reference>
<feature type="domain" description="Fido" evidence="1">
    <location>
        <begin position="18"/>
        <end position="143"/>
    </location>
</feature>
<sequence length="153" mass="17652">MNLELCGEILSDGSIKWLTVEDLIRINREQILQGPFKDSEPIAVLSMERLESSQASPAQYRFYEQTDDMFELASVLMFSLINNHCFANGNKRTATQATFDFLLMNGYRIPPLDEAVILDMVVGVASKKYDREYIENWLAYYAEEFDTRLLCID</sequence>
<keyword evidence="5" id="KW-1185">Reference proteome</keyword>
<organism evidence="2 4">
    <name type="scientific">Ignatzschineria cameli</name>
    <dbReference type="NCBI Taxonomy" id="2182793"/>
    <lineage>
        <taxon>Bacteria</taxon>
        <taxon>Pseudomonadati</taxon>
        <taxon>Pseudomonadota</taxon>
        <taxon>Gammaproteobacteria</taxon>
        <taxon>Cardiobacteriales</taxon>
        <taxon>Ignatzschineriaceae</taxon>
        <taxon>Ignatzschineria</taxon>
    </lineage>
</organism>
<dbReference type="InterPro" id="IPR053737">
    <property type="entry name" value="Type_II_TA_Toxin"/>
</dbReference>
<accession>A0A2U2AQR9</accession>
<protein>
    <submittedName>
        <fullName evidence="2">Type II toxin-antitoxin system death-on-curing family toxin</fullName>
    </submittedName>
</protein>
<dbReference type="SUPFAM" id="SSF140931">
    <property type="entry name" value="Fic-like"/>
    <property type="match status" value="1"/>
</dbReference>
<dbReference type="EMBL" id="QEWW01000003">
    <property type="protein sequence ID" value="PWD86238.1"/>
    <property type="molecule type" value="Genomic_DNA"/>
</dbReference>
<proteinExistence type="predicted"/>
<dbReference type="PROSITE" id="PS51459">
    <property type="entry name" value="FIDO"/>
    <property type="match status" value="1"/>
</dbReference>
<dbReference type="EMBL" id="QEWV01000004">
    <property type="protein sequence ID" value="PWD92612.1"/>
    <property type="molecule type" value="Genomic_DNA"/>
</dbReference>
<evidence type="ECO:0000259" key="1">
    <source>
        <dbReference type="PROSITE" id="PS51459"/>
    </source>
</evidence>
<dbReference type="Gene3D" id="1.20.120.1870">
    <property type="entry name" value="Fic/DOC protein, Fido domain"/>
    <property type="match status" value="1"/>
</dbReference>